<proteinExistence type="predicted"/>
<keyword evidence="3 5" id="KW-1133">Transmembrane helix</keyword>
<dbReference type="GO" id="GO:0016020">
    <property type="term" value="C:membrane"/>
    <property type="evidence" value="ECO:0007669"/>
    <property type="project" value="UniProtKB-SubCell"/>
</dbReference>
<keyword evidence="4 5" id="KW-0472">Membrane</keyword>
<reference evidence="6 7" key="1">
    <citation type="journal article" date="2012" name="J. Bacteriol.">
        <title>Genome Sequence of Nitratireductor pacificus Type Strain pht-3B.</title>
        <authorList>
            <person name="Lai Q."/>
            <person name="Li G."/>
            <person name="Shao Z."/>
        </authorList>
    </citation>
    <scope>NUCLEOTIDE SEQUENCE [LARGE SCALE GENOMIC DNA]</scope>
    <source>
        <strain evidence="7">pht-3B</strain>
    </source>
</reference>
<dbReference type="STRING" id="391937.NA2_12903"/>
<evidence type="ECO:0000256" key="4">
    <source>
        <dbReference type="ARBA" id="ARBA00023136"/>
    </source>
</evidence>
<dbReference type="Gene3D" id="1.20.120.550">
    <property type="entry name" value="Membrane associated eicosanoid/glutathione metabolism-like domain"/>
    <property type="match status" value="1"/>
</dbReference>
<dbReference type="EMBL" id="AMRM01000013">
    <property type="protein sequence ID" value="EKF18546.1"/>
    <property type="molecule type" value="Genomic_DNA"/>
</dbReference>
<comment type="subcellular location">
    <subcellularLocation>
        <location evidence="1">Membrane</location>
    </subcellularLocation>
</comment>
<keyword evidence="7" id="KW-1185">Reference proteome</keyword>
<dbReference type="Proteomes" id="UP000006786">
    <property type="component" value="Unassembled WGS sequence"/>
</dbReference>
<evidence type="ECO:0000256" key="5">
    <source>
        <dbReference type="SAM" id="Phobius"/>
    </source>
</evidence>
<dbReference type="InterPro" id="IPR001129">
    <property type="entry name" value="Membr-assoc_MAPEG"/>
</dbReference>
<protein>
    <recommendedName>
        <fullName evidence="8">MAPEG family protein</fullName>
    </recommendedName>
</protein>
<dbReference type="RefSeq" id="WP_008597410.1">
    <property type="nucleotide sequence ID" value="NZ_AMRM01000013.1"/>
</dbReference>
<dbReference type="eggNOG" id="COG5331">
    <property type="taxonomic scope" value="Bacteria"/>
</dbReference>
<dbReference type="Pfam" id="PF01124">
    <property type="entry name" value="MAPEG"/>
    <property type="match status" value="1"/>
</dbReference>
<feature type="transmembrane region" description="Helical" evidence="5">
    <location>
        <begin position="67"/>
        <end position="95"/>
    </location>
</feature>
<evidence type="ECO:0000313" key="6">
    <source>
        <dbReference type="EMBL" id="EKF18546.1"/>
    </source>
</evidence>
<dbReference type="OrthoDB" id="5516290at2"/>
<name>K2M8T3_9HYPH</name>
<dbReference type="SUPFAM" id="SSF161084">
    <property type="entry name" value="MAPEG domain-like"/>
    <property type="match status" value="1"/>
</dbReference>
<evidence type="ECO:0008006" key="8">
    <source>
        <dbReference type="Google" id="ProtNLM"/>
    </source>
</evidence>
<dbReference type="InterPro" id="IPR023352">
    <property type="entry name" value="MAPEG-like_dom_sf"/>
</dbReference>
<comment type="caution">
    <text evidence="6">The sequence shown here is derived from an EMBL/GenBank/DDBJ whole genome shotgun (WGS) entry which is preliminary data.</text>
</comment>
<keyword evidence="2 5" id="KW-0812">Transmembrane</keyword>
<feature type="transmembrane region" description="Helical" evidence="5">
    <location>
        <begin position="115"/>
        <end position="136"/>
    </location>
</feature>
<dbReference type="AlphaFoldDB" id="K2M8T3"/>
<feature type="transmembrane region" description="Helical" evidence="5">
    <location>
        <begin position="6"/>
        <end position="24"/>
    </location>
</feature>
<evidence type="ECO:0000256" key="1">
    <source>
        <dbReference type="ARBA" id="ARBA00004370"/>
    </source>
</evidence>
<dbReference type="PATRIC" id="fig|391937.3.peg.2651"/>
<evidence type="ECO:0000256" key="2">
    <source>
        <dbReference type="ARBA" id="ARBA00022692"/>
    </source>
</evidence>
<organism evidence="6 7">
    <name type="scientific">Nitratireductor pacificus pht-3B</name>
    <dbReference type="NCBI Taxonomy" id="391937"/>
    <lineage>
        <taxon>Bacteria</taxon>
        <taxon>Pseudomonadati</taxon>
        <taxon>Pseudomonadota</taxon>
        <taxon>Alphaproteobacteria</taxon>
        <taxon>Hyphomicrobiales</taxon>
        <taxon>Phyllobacteriaceae</taxon>
        <taxon>Nitratireductor</taxon>
    </lineage>
</organism>
<sequence>MSQTGIFWPMMAHVLLVYAVYILMRLRRGRAIENGSARISQFRENRDEPAESLFVRNNLANQFELPVLFHAACLALFVTGNAGALAIGLAWIFAISRYGHAYVHVTSNRIRYRQPLFVIGFVAAGLMWLLLALRLAGAST</sequence>
<accession>K2M8T3</accession>
<evidence type="ECO:0000256" key="3">
    <source>
        <dbReference type="ARBA" id="ARBA00022989"/>
    </source>
</evidence>
<gene>
    <name evidence="6" type="ORF">NA2_12903</name>
</gene>
<evidence type="ECO:0000313" key="7">
    <source>
        <dbReference type="Proteomes" id="UP000006786"/>
    </source>
</evidence>